<evidence type="ECO:0000313" key="3">
    <source>
        <dbReference type="Proteomes" id="UP000433876"/>
    </source>
</evidence>
<name>A0A8S8ZM69_SORMA</name>
<evidence type="ECO:0000313" key="2">
    <source>
        <dbReference type="EMBL" id="KAA8629485.1"/>
    </source>
</evidence>
<feature type="compositionally biased region" description="Polar residues" evidence="1">
    <location>
        <begin position="12"/>
        <end position="28"/>
    </location>
</feature>
<dbReference type="Proteomes" id="UP000433876">
    <property type="component" value="Unassembled WGS sequence"/>
</dbReference>
<dbReference type="OMA" id="HHEWDNL"/>
<protein>
    <submittedName>
        <fullName evidence="2">Uncharacterized protein</fullName>
    </submittedName>
</protein>
<feature type="compositionally biased region" description="Basic and acidic residues" evidence="1">
    <location>
        <begin position="178"/>
        <end position="219"/>
    </location>
</feature>
<reference evidence="2 3" key="1">
    <citation type="submission" date="2017-07" db="EMBL/GenBank/DDBJ databases">
        <title>Genome sequence of the Sordaria macrospora wild type strain R19027.</title>
        <authorList>
            <person name="Nowrousian M."/>
            <person name="Teichert I."/>
            <person name="Kueck U."/>
        </authorList>
    </citation>
    <scope>NUCLEOTIDE SEQUENCE [LARGE SCALE GENOMIC DNA]</scope>
    <source>
        <strain evidence="2 3">R19027</strain>
        <tissue evidence="2">Mycelium</tissue>
    </source>
</reference>
<dbReference type="VEuPathDB" id="FungiDB:SMAC_05849"/>
<gene>
    <name evidence="2" type="ORF">SMACR_05849</name>
</gene>
<feature type="compositionally biased region" description="Low complexity" evidence="1">
    <location>
        <begin position="32"/>
        <end position="49"/>
    </location>
</feature>
<sequence length="274" mass="30254">MLARRGVIADQLTDSQVQEVLDNSPSTHETLRSQSQTRSRSRSQSTSTQNPFPLEPQSQAQAQQSQTTTTASKPSDIFSPATMESASTKKPLLQGSQGGKRHNHHQWDALPGITSEAEVIRQVKEMQREQEQWERGRGYADSHEYGGINRPQSQSQKPKAVVEGLEGGLVGSTVTFREQSKGRGQDEEGQHKGKQDKGKQRERSESRGRRGRAGERSHESNTTAGDFQSQSQSRSRERSLLVGTGGGERTATEGYDPVDYDRGAYVETSRVGLE</sequence>
<evidence type="ECO:0000256" key="1">
    <source>
        <dbReference type="SAM" id="MobiDB-lite"/>
    </source>
</evidence>
<dbReference type="AlphaFoldDB" id="A0A8S8ZM69"/>
<organism evidence="2 3">
    <name type="scientific">Sordaria macrospora</name>
    <dbReference type="NCBI Taxonomy" id="5147"/>
    <lineage>
        <taxon>Eukaryota</taxon>
        <taxon>Fungi</taxon>
        <taxon>Dikarya</taxon>
        <taxon>Ascomycota</taxon>
        <taxon>Pezizomycotina</taxon>
        <taxon>Sordariomycetes</taxon>
        <taxon>Sordariomycetidae</taxon>
        <taxon>Sordariales</taxon>
        <taxon>Sordariaceae</taxon>
        <taxon>Sordaria</taxon>
    </lineage>
</organism>
<proteinExistence type="predicted"/>
<accession>A0A8S8ZM69</accession>
<comment type="caution">
    <text evidence="2">The sequence shown here is derived from an EMBL/GenBank/DDBJ whole genome shotgun (WGS) entry which is preliminary data.</text>
</comment>
<feature type="region of interest" description="Disordered" evidence="1">
    <location>
        <begin position="1"/>
        <end position="259"/>
    </location>
</feature>
<feature type="compositionally biased region" description="Low complexity" evidence="1">
    <location>
        <begin position="57"/>
        <end position="72"/>
    </location>
</feature>
<dbReference type="EMBL" id="NMPR01000134">
    <property type="protein sequence ID" value="KAA8629485.1"/>
    <property type="molecule type" value="Genomic_DNA"/>
</dbReference>
<feature type="compositionally biased region" description="Basic and acidic residues" evidence="1">
    <location>
        <begin position="118"/>
        <end position="144"/>
    </location>
</feature>